<keyword evidence="2" id="KW-1185">Reference proteome</keyword>
<comment type="caution">
    <text evidence="1">The sequence shown here is derived from an EMBL/GenBank/DDBJ whole genome shotgun (WGS) entry which is preliminary data.</text>
</comment>
<dbReference type="Proteomes" id="UP001162164">
    <property type="component" value="Unassembled WGS sequence"/>
</dbReference>
<evidence type="ECO:0000313" key="2">
    <source>
        <dbReference type="Proteomes" id="UP001162164"/>
    </source>
</evidence>
<reference evidence="1" key="1">
    <citation type="journal article" date="2023" name="Insect Mol. Biol.">
        <title>Genome sequencing provides insights into the evolution of gene families encoding plant cell wall-degrading enzymes in longhorned beetles.</title>
        <authorList>
            <person name="Shin N.R."/>
            <person name="Okamura Y."/>
            <person name="Kirsch R."/>
            <person name="Pauchet Y."/>
        </authorList>
    </citation>
    <scope>NUCLEOTIDE SEQUENCE</scope>
    <source>
        <strain evidence="1">MMC_N1</strain>
    </source>
</reference>
<organism evidence="1 2">
    <name type="scientific">Molorchus minor</name>
    <dbReference type="NCBI Taxonomy" id="1323400"/>
    <lineage>
        <taxon>Eukaryota</taxon>
        <taxon>Metazoa</taxon>
        <taxon>Ecdysozoa</taxon>
        <taxon>Arthropoda</taxon>
        <taxon>Hexapoda</taxon>
        <taxon>Insecta</taxon>
        <taxon>Pterygota</taxon>
        <taxon>Neoptera</taxon>
        <taxon>Endopterygota</taxon>
        <taxon>Coleoptera</taxon>
        <taxon>Polyphaga</taxon>
        <taxon>Cucujiformia</taxon>
        <taxon>Chrysomeloidea</taxon>
        <taxon>Cerambycidae</taxon>
        <taxon>Lamiinae</taxon>
        <taxon>Monochamini</taxon>
        <taxon>Molorchus</taxon>
    </lineage>
</organism>
<accession>A0ABQ9JL80</accession>
<evidence type="ECO:0000313" key="1">
    <source>
        <dbReference type="EMBL" id="KAJ8978795.1"/>
    </source>
</evidence>
<dbReference type="EMBL" id="JAPWTJ010000403">
    <property type="protein sequence ID" value="KAJ8978795.1"/>
    <property type="molecule type" value="Genomic_DNA"/>
</dbReference>
<gene>
    <name evidence="1" type="ORF">NQ317_015520</name>
</gene>
<protein>
    <submittedName>
        <fullName evidence="1">Uncharacterized protein</fullName>
    </submittedName>
</protein>
<sequence length="110" mass="12669">MGVLRTEAAIRCYKCSVARYVHYINETIRLCEDFDHSDKYIVDCPYSTLCMKRIASAKISDTISGIERDCASQKSENQKLENRTWHLEVTIEEPYEEGCSELNDKGGEEH</sequence>
<proteinExistence type="predicted"/>
<name>A0ABQ9JL80_9CUCU</name>